<keyword evidence="5 12" id="KW-0812">Transmembrane</keyword>
<dbReference type="GO" id="GO:0015344">
    <property type="term" value="F:siderophore uptake transmembrane transporter activity"/>
    <property type="evidence" value="ECO:0007669"/>
    <property type="project" value="TreeGrafter"/>
</dbReference>
<reference evidence="16 17" key="1">
    <citation type="submission" date="2016-10" db="EMBL/GenBank/DDBJ databases">
        <authorList>
            <person name="de Groot N.N."/>
        </authorList>
    </citation>
    <scope>NUCLEOTIDE SEQUENCE [LARGE SCALE GENOMIC DNA]</scope>
    <source>
        <strain evidence="16 17">CGMCC 1.6114</strain>
    </source>
</reference>
<proteinExistence type="inferred from homology"/>
<keyword evidence="8" id="KW-0406">Ion transport</keyword>
<dbReference type="InterPro" id="IPR000531">
    <property type="entry name" value="Beta-barrel_TonB"/>
</dbReference>
<feature type="domain" description="TonB-dependent receptor-like beta-barrel" evidence="14">
    <location>
        <begin position="456"/>
        <end position="838"/>
    </location>
</feature>
<evidence type="ECO:0000313" key="16">
    <source>
        <dbReference type="EMBL" id="SFT00100.1"/>
    </source>
</evidence>
<evidence type="ECO:0000256" key="10">
    <source>
        <dbReference type="ARBA" id="ARBA00023136"/>
    </source>
</evidence>
<dbReference type="Gene3D" id="2.170.130.10">
    <property type="entry name" value="TonB-dependent receptor, plug domain"/>
    <property type="match status" value="1"/>
</dbReference>
<evidence type="ECO:0000256" key="9">
    <source>
        <dbReference type="ARBA" id="ARBA00023077"/>
    </source>
</evidence>
<dbReference type="Gene3D" id="2.40.170.20">
    <property type="entry name" value="TonB-dependent receptor, beta-barrel domain"/>
    <property type="match status" value="1"/>
</dbReference>
<dbReference type="InterPro" id="IPR012910">
    <property type="entry name" value="Plug_dom"/>
</dbReference>
<dbReference type="InterPro" id="IPR036942">
    <property type="entry name" value="Beta-barrel_TonB_sf"/>
</dbReference>
<dbReference type="Pfam" id="PF13715">
    <property type="entry name" value="CarbopepD_reg_2"/>
    <property type="match status" value="1"/>
</dbReference>
<organism evidence="16 17">
    <name type="scientific">Zhouia amylolytica</name>
    <dbReference type="NCBI Taxonomy" id="376730"/>
    <lineage>
        <taxon>Bacteria</taxon>
        <taxon>Pseudomonadati</taxon>
        <taxon>Bacteroidota</taxon>
        <taxon>Flavobacteriia</taxon>
        <taxon>Flavobacteriales</taxon>
        <taxon>Flavobacteriaceae</taxon>
        <taxon>Zhouia</taxon>
    </lineage>
</organism>
<dbReference type="RefSeq" id="WP_083425941.1">
    <property type="nucleotide sequence ID" value="NZ_FPAG01000007.1"/>
</dbReference>
<dbReference type="Proteomes" id="UP000183209">
    <property type="component" value="Unassembled WGS sequence"/>
</dbReference>
<dbReference type="Gene3D" id="2.60.40.1120">
    <property type="entry name" value="Carboxypeptidase-like, regulatory domain"/>
    <property type="match status" value="1"/>
</dbReference>
<dbReference type="SUPFAM" id="SSF49464">
    <property type="entry name" value="Carboxypeptidase regulatory domain-like"/>
    <property type="match status" value="1"/>
</dbReference>
<keyword evidence="2 12" id="KW-0813">Transport</keyword>
<evidence type="ECO:0000259" key="14">
    <source>
        <dbReference type="Pfam" id="PF00593"/>
    </source>
</evidence>
<dbReference type="EMBL" id="FPAG01000007">
    <property type="protein sequence ID" value="SFT00100.1"/>
    <property type="molecule type" value="Genomic_DNA"/>
</dbReference>
<dbReference type="SUPFAM" id="SSF56935">
    <property type="entry name" value="Porins"/>
    <property type="match status" value="1"/>
</dbReference>
<dbReference type="InterPro" id="IPR008969">
    <property type="entry name" value="CarboxyPept-like_regulatory"/>
</dbReference>
<dbReference type="NCBIfam" id="TIGR04056">
    <property type="entry name" value="OMP_RagA_SusC"/>
    <property type="match status" value="1"/>
</dbReference>
<evidence type="ECO:0000256" key="6">
    <source>
        <dbReference type="ARBA" id="ARBA00022729"/>
    </source>
</evidence>
<dbReference type="PANTHER" id="PTHR32552:SF68">
    <property type="entry name" value="FERRICHROME OUTER MEMBRANE TRANSPORTER_PHAGE RECEPTOR"/>
    <property type="match status" value="1"/>
</dbReference>
<keyword evidence="3 12" id="KW-1134">Transmembrane beta strand</keyword>
<protein>
    <submittedName>
        <fullName evidence="16">TonB-linked outer membrane protein, SusC/RagA family</fullName>
    </submittedName>
</protein>
<sequence>MKALNLFNVVSNKAGGCFLKRNEIGKNLLLFTFLILSHVVFAQEKLVTGTVTDIETEQPLPGATVMLKGTTTGQVTDFDGKFSIAVPSSESILVISYVGFKTTEVKVGGQNTLNVKLQVEASALDEVVVTALGIQKETKALGYSVQEVEGESLVKAREPNVVNSLTGKVAGLVISNSTELFQDPGISLRGRRPLIVIDGVPSTDNDLWKVNADDIEDISVLKGATASALYGSIGRGGAMMITTKRGKQGKASIDYNVSVMFQPDFIRIPEVQSTYGNGNNGVYEYVNGSGSGSEGAGWIWGPKLDQLDPSTPSGYWETPQFNSPIDPVTGERIPIPFLSRGKDNVKNFFETGMIVTNNLSVSGGTEKSNFRVSASHIYQKGIVPNTDLKNSSFGVSGGYKITDRLNVDASLTYNRQYTSNFPDVGYGPFNYLYNLVLWTGPDVDVRDLKNYWVEGQEGVQQRHFNKSWYNNPYFIAYEALKGYYKDNSFGQIRLNYEATDDLNFSLRSGFNSSNVNRDWKRPKSFIGYGDVSLGNYSVANNNEFSINTDLLASYNKEISEDFVVTATAGASNRYKSWRNMNVGTDGLTIPEFYNIDNSINPISGGNWNGEEQVNSVYATLDLELLNSMYINITGRNDWVSTLPVANNSFFYPSMSFSVVLSDLLNFDASDPFIKLRSSWANVGDGALPGGTYSQLQAYDTGRTWNNTPSLSYPGTLLNPDLEPANSDTYEYGLDVRFFNNRLGLDVAYYTITDTNNIVSIPVSTTSGYGSRLINGNVYKRRGVELVLSATPIETDNFSWNLVSNWSHSYRTLEEVYDGSDKLNNIKVGERTDQIYNWQYLTTPGGQLIYGSNGMPLWEPVVRYRGNNDPDWVFGLQNTFTYKNFKLSASLDGRIGGLIYSSTNQKMWWGGTHPGTVNEHRDAANNGESTYIGPGVVVVEGDVEYDVEGNILNDTRIYAPNTTKVNYISWMKNTSNALYDHYYDETFMKLREIILTYNVPNGFANKIGFQKASVSLIGRNLAVWSDLPNVDPDPGYDLLQTPSTRNIGFNVNLTF</sequence>
<evidence type="ECO:0000256" key="2">
    <source>
        <dbReference type="ARBA" id="ARBA00022448"/>
    </source>
</evidence>
<evidence type="ECO:0000256" key="12">
    <source>
        <dbReference type="PROSITE-ProRule" id="PRU01360"/>
    </source>
</evidence>
<evidence type="ECO:0000256" key="7">
    <source>
        <dbReference type="ARBA" id="ARBA00023004"/>
    </source>
</evidence>
<dbReference type="Pfam" id="PF07715">
    <property type="entry name" value="Plug"/>
    <property type="match status" value="1"/>
</dbReference>
<evidence type="ECO:0000256" key="11">
    <source>
        <dbReference type="ARBA" id="ARBA00023237"/>
    </source>
</evidence>
<comment type="subcellular location">
    <subcellularLocation>
        <location evidence="1 12">Cell outer membrane</location>
        <topology evidence="1 12">Multi-pass membrane protein</topology>
    </subcellularLocation>
</comment>
<evidence type="ECO:0000259" key="15">
    <source>
        <dbReference type="Pfam" id="PF07715"/>
    </source>
</evidence>
<dbReference type="PANTHER" id="PTHR32552">
    <property type="entry name" value="FERRICHROME IRON RECEPTOR-RELATED"/>
    <property type="match status" value="1"/>
</dbReference>
<dbReference type="FunFam" id="2.60.40.1120:FF:000003">
    <property type="entry name" value="Outer membrane protein Omp121"/>
    <property type="match status" value="1"/>
</dbReference>
<dbReference type="InterPro" id="IPR037066">
    <property type="entry name" value="Plug_dom_sf"/>
</dbReference>
<evidence type="ECO:0000256" key="5">
    <source>
        <dbReference type="ARBA" id="ARBA00022692"/>
    </source>
</evidence>
<keyword evidence="10 12" id="KW-0472">Membrane</keyword>
<evidence type="ECO:0000256" key="1">
    <source>
        <dbReference type="ARBA" id="ARBA00004571"/>
    </source>
</evidence>
<dbReference type="OrthoDB" id="9768177at2"/>
<dbReference type="PROSITE" id="PS52016">
    <property type="entry name" value="TONB_DEPENDENT_REC_3"/>
    <property type="match status" value="1"/>
</dbReference>
<dbReference type="InterPro" id="IPR039426">
    <property type="entry name" value="TonB-dep_rcpt-like"/>
</dbReference>
<feature type="domain" description="TonB-dependent receptor plug" evidence="15">
    <location>
        <begin position="141"/>
        <end position="237"/>
    </location>
</feature>
<evidence type="ECO:0000256" key="3">
    <source>
        <dbReference type="ARBA" id="ARBA00022452"/>
    </source>
</evidence>
<keyword evidence="9 13" id="KW-0798">TonB box</keyword>
<keyword evidence="4" id="KW-0410">Iron transport</keyword>
<dbReference type="InterPro" id="IPR023996">
    <property type="entry name" value="TonB-dep_OMP_SusC/RagA"/>
</dbReference>
<accession>A0A1I6UF99</accession>
<gene>
    <name evidence="16" type="ORF">SAMN04487906_2433</name>
</gene>
<name>A0A1I6UF99_9FLAO</name>
<evidence type="ECO:0000256" key="4">
    <source>
        <dbReference type="ARBA" id="ARBA00022496"/>
    </source>
</evidence>
<evidence type="ECO:0000256" key="8">
    <source>
        <dbReference type="ARBA" id="ARBA00023065"/>
    </source>
</evidence>
<keyword evidence="7" id="KW-0408">Iron</keyword>
<keyword evidence="6" id="KW-0732">Signal</keyword>
<evidence type="ECO:0000313" key="17">
    <source>
        <dbReference type="Proteomes" id="UP000183209"/>
    </source>
</evidence>
<dbReference type="AlphaFoldDB" id="A0A1I6UF99"/>
<keyword evidence="11 12" id="KW-0998">Cell outer membrane</keyword>
<evidence type="ECO:0000256" key="13">
    <source>
        <dbReference type="RuleBase" id="RU003357"/>
    </source>
</evidence>
<comment type="similarity">
    <text evidence="12 13">Belongs to the TonB-dependent receptor family.</text>
</comment>
<dbReference type="Pfam" id="PF00593">
    <property type="entry name" value="TonB_dep_Rec_b-barrel"/>
    <property type="match status" value="1"/>
</dbReference>
<dbReference type="GO" id="GO:0009279">
    <property type="term" value="C:cell outer membrane"/>
    <property type="evidence" value="ECO:0007669"/>
    <property type="project" value="UniProtKB-SubCell"/>
</dbReference>